<evidence type="ECO:0000256" key="1">
    <source>
        <dbReference type="SAM" id="MobiDB-lite"/>
    </source>
</evidence>
<dbReference type="EnsemblMetazoa" id="XM_050648408.1">
    <property type="protein sequence ID" value="XP_050504365.1"/>
    <property type="gene ID" value="LOC114335268"/>
</dbReference>
<organism evidence="2 3">
    <name type="scientific">Diabrotica virgifera virgifera</name>
    <name type="common">western corn rootworm</name>
    <dbReference type="NCBI Taxonomy" id="50390"/>
    <lineage>
        <taxon>Eukaryota</taxon>
        <taxon>Metazoa</taxon>
        <taxon>Ecdysozoa</taxon>
        <taxon>Arthropoda</taxon>
        <taxon>Hexapoda</taxon>
        <taxon>Insecta</taxon>
        <taxon>Pterygota</taxon>
        <taxon>Neoptera</taxon>
        <taxon>Endopterygota</taxon>
        <taxon>Coleoptera</taxon>
        <taxon>Polyphaga</taxon>
        <taxon>Cucujiformia</taxon>
        <taxon>Chrysomeloidea</taxon>
        <taxon>Chrysomelidae</taxon>
        <taxon>Galerucinae</taxon>
        <taxon>Diabroticina</taxon>
        <taxon>Diabroticites</taxon>
        <taxon>Diabrotica</taxon>
    </lineage>
</organism>
<feature type="compositionally biased region" description="Basic and acidic residues" evidence="1">
    <location>
        <begin position="264"/>
        <end position="274"/>
    </location>
</feature>
<sequence>MNIESIVISDDEGTASGGFTESHREMDPQTEEKTYNDSNTLEDDDEIVLIETPVLYHTNQSCSQFPIGLNDYSAPFDPDIPELVFEPEYFHYTNGELCKNETETGNVIDLSIKTESHQNCSASNINTTETDPDTKSESDDDIIFIKEYKNEQTVVNELTFQEKFKNSDSNIRRNPIRTVRNKSKNLSHELFYEEDFVFFDTTDDDTEEKENKAVKKSPAAKLPKEWPVNVHERPEYNPETKKIEAFDYTIREIQNTSGNSEPSEMPKKTKKDQAPARNGARKKPRVRRSRKQASPWASPVAVRETVSLDPLKPLINSTTDMLKQYFISTRENQDIIKTISPLCTFENKVEILRNQAFLFAIVNNLDEREVTDKFKHLDLNNKRKS</sequence>
<evidence type="ECO:0000313" key="3">
    <source>
        <dbReference type="Proteomes" id="UP001652700"/>
    </source>
</evidence>
<dbReference type="Proteomes" id="UP001652700">
    <property type="component" value="Unplaced"/>
</dbReference>
<proteinExistence type="predicted"/>
<dbReference type="GeneID" id="114335268"/>
<reference evidence="2" key="1">
    <citation type="submission" date="2025-05" db="UniProtKB">
        <authorList>
            <consortium name="EnsemblMetazoa"/>
        </authorList>
    </citation>
    <scope>IDENTIFICATION</scope>
</reference>
<feature type="region of interest" description="Disordered" evidence="1">
    <location>
        <begin position="1"/>
        <end position="40"/>
    </location>
</feature>
<keyword evidence="3" id="KW-1185">Reference proteome</keyword>
<protein>
    <submittedName>
        <fullName evidence="2">Uncharacterized protein</fullName>
    </submittedName>
</protein>
<accession>A0ABM5K2E7</accession>
<evidence type="ECO:0000313" key="2">
    <source>
        <dbReference type="EnsemblMetazoa" id="XP_050504365.1"/>
    </source>
</evidence>
<name>A0ABM5K2E7_DIAVI</name>
<feature type="region of interest" description="Disordered" evidence="1">
    <location>
        <begin position="255"/>
        <end position="300"/>
    </location>
</feature>
<feature type="compositionally biased region" description="Basic and acidic residues" evidence="1">
    <location>
        <begin position="21"/>
        <end position="35"/>
    </location>
</feature>
<feature type="compositionally biased region" description="Basic residues" evidence="1">
    <location>
        <begin position="279"/>
        <end position="291"/>
    </location>
</feature>
<dbReference type="RefSeq" id="XP_050504365.1">
    <property type="nucleotide sequence ID" value="XM_050648408.1"/>
</dbReference>